<dbReference type="InterPro" id="IPR052434">
    <property type="entry name" value="Tectonic-like_complex_comp"/>
</dbReference>
<evidence type="ECO:0000313" key="3">
    <source>
        <dbReference type="EMBL" id="CAH0730078.1"/>
    </source>
</evidence>
<dbReference type="InterPro" id="IPR035892">
    <property type="entry name" value="C2_domain_sf"/>
</dbReference>
<accession>A0A8J9VTC0</accession>
<dbReference type="PANTHER" id="PTHR20837:SF0">
    <property type="entry name" value="COILED-COIL AND C2 DOMAIN-CONTAINING PROTEIN 2A"/>
    <property type="match status" value="1"/>
</dbReference>
<dbReference type="SUPFAM" id="SSF49562">
    <property type="entry name" value="C2 domain (Calcium/lipid-binding domain, CaLB)"/>
    <property type="match status" value="1"/>
</dbReference>
<gene>
    <name evidence="3" type="ORF">BINO364_LOCUS15099</name>
</gene>
<dbReference type="GO" id="GO:1904491">
    <property type="term" value="P:protein localization to ciliary transition zone"/>
    <property type="evidence" value="ECO:0007669"/>
    <property type="project" value="TreeGrafter"/>
</dbReference>
<reference evidence="3" key="1">
    <citation type="submission" date="2021-12" db="EMBL/GenBank/DDBJ databases">
        <authorList>
            <person name="Martin H S."/>
        </authorList>
    </citation>
    <scope>NUCLEOTIDE SEQUENCE</scope>
</reference>
<dbReference type="OrthoDB" id="2162143at2759"/>
<dbReference type="PANTHER" id="PTHR20837">
    <property type="entry name" value="CENTROSOMAL PROTEIN-RELATED"/>
    <property type="match status" value="1"/>
</dbReference>
<dbReference type="Gene3D" id="2.60.40.150">
    <property type="entry name" value="C2 domain"/>
    <property type="match status" value="1"/>
</dbReference>
<dbReference type="Pfam" id="PF24656">
    <property type="entry name" value="CEPT76_peptidase"/>
    <property type="match status" value="1"/>
</dbReference>
<feature type="domain" description="C2" evidence="2">
    <location>
        <begin position="752"/>
        <end position="904"/>
    </location>
</feature>
<protein>
    <recommendedName>
        <fullName evidence="2">C2 domain-containing protein</fullName>
    </recommendedName>
</protein>
<evidence type="ECO:0000313" key="4">
    <source>
        <dbReference type="Proteomes" id="UP000838878"/>
    </source>
</evidence>
<dbReference type="SMART" id="SM00239">
    <property type="entry name" value="C2"/>
    <property type="match status" value="1"/>
</dbReference>
<organism evidence="3 4">
    <name type="scientific">Brenthis ino</name>
    <name type="common">lesser marbled fritillary</name>
    <dbReference type="NCBI Taxonomy" id="405034"/>
    <lineage>
        <taxon>Eukaryota</taxon>
        <taxon>Metazoa</taxon>
        <taxon>Ecdysozoa</taxon>
        <taxon>Arthropoda</taxon>
        <taxon>Hexapoda</taxon>
        <taxon>Insecta</taxon>
        <taxon>Pterygota</taxon>
        <taxon>Neoptera</taxon>
        <taxon>Endopterygota</taxon>
        <taxon>Lepidoptera</taxon>
        <taxon>Glossata</taxon>
        <taxon>Ditrysia</taxon>
        <taxon>Papilionoidea</taxon>
        <taxon>Nymphalidae</taxon>
        <taxon>Heliconiinae</taxon>
        <taxon>Argynnini</taxon>
        <taxon>Brenthis</taxon>
    </lineage>
</organism>
<evidence type="ECO:0000259" key="2">
    <source>
        <dbReference type="PROSITE" id="PS50004"/>
    </source>
</evidence>
<feature type="compositionally biased region" description="Low complexity" evidence="1">
    <location>
        <begin position="1031"/>
        <end position="1043"/>
    </location>
</feature>
<proteinExistence type="predicted"/>
<dbReference type="GO" id="GO:0035869">
    <property type="term" value="C:ciliary transition zone"/>
    <property type="evidence" value="ECO:0007669"/>
    <property type="project" value="TreeGrafter"/>
</dbReference>
<dbReference type="PROSITE" id="PS50004">
    <property type="entry name" value="C2"/>
    <property type="match status" value="1"/>
</dbReference>
<dbReference type="InterPro" id="IPR000008">
    <property type="entry name" value="C2_dom"/>
</dbReference>
<keyword evidence="4" id="KW-1185">Reference proteome</keyword>
<sequence>MNDEIELQNLETDNFKETDSEVYHEISQEVIEEKTYPNKTLAPVTEHDFFTQYDTKKVQKTAKKKKGKKKGKSKDLMDVINSEIATKPLLIENNITTLDYNSKVDKYLKKVPSTQRILHRRSTNIDAEHGFHIKCTANISPIFPRVLENSDTKETNIHVQYMKPSLFNEIVSEYLENDGNKTPRFFDVILRNIQFKHHHEFSLEELLSVKLIEVYEEYQFVKKTLIDLSKNVEINRRTRNNLKEQLFKISPNRKDDIRFDSSILKYTNLMFNFKEKYFKMLKIEKELANKLISLWSDIEMVREKSGYYFTNYVLEVTHIDSNNEEFRKQWSQIFETEYSDLILKIEHEFIIKYLEYKQTKYNDGHNEKIKIVKPKLKIDYDELKTEVEDIVSEILPKNKIGINLKQDKVILFSQDHRKASIAKNIFFKVYVDDVFVCESEVYESKSGQWDVNFEECLSIEILPQNNNLRIVLFENDEDVSSLIINLSDIKKNTNESNFVSKEFYYNKVVEPTSKKIGCGYNIKDICLKNKARLKSSNLFVGKLVTRCEVNIKLGWNEKLNNNEFESVKSCMKTGRQLQRLKSSKDQPNIDVITEIINDLYENKVEDNENVMNTLKNICKGTVKKNETFKFNEDDMDMARYKLLHLRNSGGFADIQNKTIPLLPSQISTEQLDCLQKSNQKDVENLNLKNNLEMESIDLQRFIGVKYVENLNRNLMKNINECLLKKTYKDVVRDFADVSFGVCLNRAEETLNTSSHKQQNLLKQQLSKEHEIHITVLRAFNLSDRNTQAFLMEQNSEDENIAGFKVHPLRPFVRMSYHGVSTQTATAIGCHPTWNHTVKIKTKFEPLSSIQINIYDECKDNTNESYSDDPSTQSTVYYRKCNKWLGTLKVPLHTVLTLGSIRGTFKIATPPLIFGYENIAPKEPQSFIPEVSQLFKKDTPLIVLQITTSISHFGGFRNYYQPISNDPKDNLIRHLNELVSGYVNEFPTRNISLTFIDSSGKNKCVSEFLQPIPLPDYEYFPINPRKAESAVSKSSGHSKSSSSRSSRKKSSITEESLSGFEVYKNEGNQFVKNMEAAIRYVSLIPTYEVSENHIVTLMGVELLKVLYGSPLDHTILLASYFLNLGIRCWIIIGFGLPRGFSSYVLVKYQNNKIVMCHNEVKSRGFLNKSEDSSWYIYDAVAGERFELRDVGCPLKTVSYVFDCENIWVNGQTSEDCESVAFDFSKSSDWQTVFDKPLLASKPTLIESLYSKPEEMEKLRLNLETKVKNKVQKWRSHVKTIWNRYCSSLLREMLPHYEYWAFNPTEPRPNLGHRLKQLMATYKIFGFPLNMTYLNTKLILSGIKSTAIHVNDDPNVEFGLGVEVYAYPNNVLSVWVFLASVTRI</sequence>
<dbReference type="EMBL" id="OV170228">
    <property type="protein sequence ID" value="CAH0730078.1"/>
    <property type="molecule type" value="Genomic_DNA"/>
</dbReference>
<name>A0A8J9VTC0_9NEOP</name>
<feature type="non-terminal residue" evidence="3">
    <location>
        <position position="1382"/>
    </location>
</feature>
<dbReference type="InterPro" id="IPR056288">
    <property type="entry name" value="CEP76_C"/>
</dbReference>
<dbReference type="Proteomes" id="UP000838878">
    <property type="component" value="Chromosome 8"/>
</dbReference>
<evidence type="ECO:0000256" key="1">
    <source>
        <dbReference type="SAM" id="MobiDB-lite"/>
    </source>
</evidence>
<dbReference type="GO" id="GO:1905515">
    <property type="term" value="P:non-motile cilium assembly"/>
    <property type="evidence" value="ECO:0007669"/>
    <property type="project" value="TreeGrafter"/>
</dbReference>
<dbReference type="Pfam" id="PF24652">
    <property type="entry name" value="CEP76_C"/>
    <property type="match status" value="1"/>
</dbReference>
<dbReference type="InterPro" id="IPR056290">
    <property type="entry name" value="CEPT76/DRC7_peptidase-like_dom"/>
</dbReference>
<feature type="region of interest" description="Disordered" evidence="1">
    <location>
        <begin position="1027"/>
        <end position="1049"/>
    </location>
</feature>